<dbReference type="SUPFAM" id="SSF56399">
    <property type="entry name" value="ADP-ribosylation"/>
    <property type="match status" value="1"/>
</dbReference>
<comment type="caution">
    <text evidence="1">The sequence shown here is derived from an EMBL/GenBank/DDBJ whole genome shotgun (WGS) entry which is preliminary data.</text>
</comment>
<dbReference type="OrthoDB" id="10045953at2759"/>
<protein>
    <submittedName>
        <fullName evidence="1">Uncharacterized protein</fullName>
    </submittedName>
</protein>
<gene>
    <name evidence="1" type="ORF">EDS130_LOCUS36399</name>
    <name evidence="2" type="ORF">XAT740_LOCUS52040</name>
</gene>
<dbReference type="Gene3D" id="3.90.176.10">
    <property type="entry name" value="Toxin ADP-ribosyltransferase, Chain A, domain 1"/>
    <property type="match status" value="1"/>
</dbReference>
<organism evidence="1 4">
    <name type="scientific">Adineta ricciae</name>
    <name type="common">Rotifer</name>
    <dbReference type="NCBI Taxonomy" id="249248"/>
    <lineage>
        <taxon>Eukaryota</taxon>
        <taxon>Metazoa</taxon>
        <taxon>Spiralia</taxon>
        <taxon>Gnathifera</taxon>
        <taxon>Rotifera</taxon>
        <taxon>Eurotatoria</taxon>
        <taxon>Bdelloidea</taxon>
        <taxon>Adinetida</taxon>
        <taxon>Adinetidae</taxon>
        <taxon>Adineta</taxon>
    </lineage>
</organism>
<keyword evidence="3" id="KW-1185">Reference proteome</keyword>
<evidence type="ECO:0000313" key="1">
    <source>
        <dbReference type="EMBL" id="CAF1406550.1"/>
    </source>
</evidence>
<sequence length="419" mass="48521">MQNTTLIWLDNYMNTNLSTYRLLTKQIQSIVNNSHIFADNDECIELVLNNNCHKVYLITSGSIGHYLVPCIHDIPQLDCLFIFCENKLYHEQWAKDWMKIKGVFIDIVSLCKSVEGMLHRYEQITMPISFIVPERGLDQLEPSFMYTQLFKEIFLFIDFEDQHILEFIKYHPGLLTIDGKQSNNVERLVRDYHGKKPIWWYTRGTALHSMLNCALRTMNGDILVRMGFFIVDLHRNIKQLHKEQFIDRPCSIIFTVFRGQGLSQADFEELKKSEGGLMSFNNFLSTSTKRDVCLSYAESSADSSDLLGVLFNIEVDPSQSTTPFAFISSDSQFSNEAEVLFSMHSVFRIHDSKSIGIGQSLYEVNLSLTNDSDKDLITLTDHIREETCFDKKDWLRLGDLLIKLDQNEKADEICKMLSY</sequence>
<dbReference type="EMBL" id="CAJNOR010008453">
    <property type="protein sequence ID" value="CAF1633369.1"/>
    <property type="molecule type" value="Genomic_DNA"/>
</dbReference>
<name>A0A815LGU9_ADIRI</name>
<evidence type="ECO:0000313" key="3">
    <source>
        <dbReference type="Proteomes" id="UP000663828"/>
    </source>
</evidence>
<accession>A0A815LGU9</accession>
<dbReference type="EMBL" id="CAJNOJ010000338">
    <property type="protein sequence ID" value="CAF1406550.1"/>
    <property type="molecule type" value="Genomic_DNA"/>
</dbReference>
<dbReference type="AlphaFoldDB" id="A0A815LGU9"/>
<evidence type="ECO:0000313" key="4">
    <source>
        <dbReference type="Proteomes" id="UP000663852"/>
    </source>
</evidence>
<dbReference type="Proteomes" id="UP000663828">
    <property type="component" value="Unassembled WGS sequence"/>
</dbReference>
<dbReference type="Proteomes" id="UP000663852">
    <property type="component" value="Unassembled WGS sequence"/>
</dbReference>
<dbReference type="GO" id="GO:0005576">
    <property type="term" value="C:extracellular region"/>
    <property type="evidence" value="ECO:0007669"/>
    <property type="project" value="InterPro"/>
</dbReference>
<proteinExistence type="predicted"/>
<evidence type="ECO:0000313" key="2">
    <source>
        <dbReference type="EMBL" id="CAF1633369.1"/>
    </source>
</evidence>
<reference evidence="1" key="1">
    <citation type="submission" date="2021-02" db="EMBL/GenBank/DDBJ databases">
        <authorList>
            <person name="Nowell W R."/>
        </authorList>
    </citation>
    <scope>NUCLEOTIDE SEQUENCE</scope>
</reference>